<protein>
    <submittedName>
        <fullName evidence="3">Glutamyl-tRNA amidotransferase subunit a</fullName>
    </submittedName>
</protein>
<dbReference type="InterPro" id="IPR023631">
    <property type="entry name" value="Amidase_dom"/>
</dbReference>
<feature type="domain" description="Amidase" evidence="2">
    <location>
        <begin position="153"/>
        <end position="596"/>
    </location>
</feature>
<dbReference type="AlphaFoldDB" id="A0A167N9X6"/>
<dbReference type="EMBL" id="AZHD01000020">
    <property type="protein sequence ID" value="OAA55306.1"/>
    <property type="molecule type" value="Genomic_DNA"/>
</dbReference>
<feature type="region of interest" description="Disordered" evidence="1">
    <location>
        <begin position="357"/>
        <end position="392"/>
    </location>
</feature>
<keyword evidence="3" id="KW-0808">Transferase</keyword>
<sequence length="642" mass="69028">MASLPFIGYPSPKEAKNLEYTWREDKNPVVRGLSLVTLSALVTNLGFVNRFFWRNTGFGKVKDLPWLDHEVPTLRPRVIPIAPPDATDEVTAAGIVPFGPDILEPRHTAHPDARYYSAADYHALYRSGAATPLDVVTALLPLVQRGRGSPYENAFNTTRVDDLRAAAAASAARWAAGRPRGLLDGVPFSVKADIEVAGYVRTHGMDTRPGDAAFGARYPYLRTPGTSTSWPVQKLLDAGALLVAQNNMHEVGMDTTGCNPSTGTPINWFNKAYYPGGSSSGAGSALGAGLVPLAVGTDAGGSLRIPPAFNSVFGLHPTHDRTVVADNSMGVIGPMAATVADLTATYRTMAQPDPTDAVQGRFAVSRPPSSTTGPGRTTKNENDKGHETPEKRRTIGVPRAWVARADPVVRDHLDRLLAYFRDTLGYDVVDLPLPYLFEGQAAHAITAMNEGIVQARARTAPDHHTWSALLNHQNRIMLSVGQNASAVDYIASGQLRTVLMRHLAHVFRTQYADRDLVIVTPTTPCVGWPVTPGDEAYGMLDGNKSLECMRHTWLANTTGCPSLSAPMGYADPVQGEGVVPLGAMAMGEWGSEELLLAWAADVETYLHEVYAGGRRRPDMWVDVIGLAKEEAKAAAAAAEADQ</sequence>
<dbReference type="InterPro" id="IPR000120">
    <property type="entry name" value="Amidase"/>
</dbReference>
<gene>
    <name evidence="3" type="ORF">SPI_08401</name>
</gene>
<dbReference type="InterPro" id="IPR036928">
    <property type="entry name" value="AS_sf"/>
</dbReference>
<evidence type="ECO:0000313" key="4">
    <source>
        <dbReference type="Proteomes" id="UP000076874"/>
    </source>
</evidence>
<dbReference type="PANTHER" id="PTHR11895:SF67">
    <property type="entry name" value="AMIDASE DOMAIN-CONTAINING PROTEIN"/>
    <property type="match status" value="1"/>
</dbReference>
<dbReference type="GO" id="GO:0016740">
    <property type="term" value="F:transferase activity"/>
    <property type="evidence" value="ECO:0007669"/>
    <property type="project" value="UniProtKB-KW"/>
</dbReference>
<reference evidence="3 4" key="1">
    <citation type="journal article" date="2016" name="Genome Biol. Evol.">
        <title>Divergent and convergent evolution of fungal pathogenicity.</title>
        <authorList>
            <person name="Shang Y."/>
            <person name="Xiao G."/>
            <person name="Zheng P."/>
            <person name="Cen K."/>
            <person name="Zhan S."/>
            <person name="Wang C."/>
        </authorList>
    </citation>
    <scope>NUCLEOTIDE SEQUENCE [LARGE SCALE GENOMIC DNA]</scope>
    <source>
        <strain evidence="3 4">RCEF 264</strain>
    </source>
</reference>
<feature type="compositionally biased region" description="Low complexity" evidence="1">
    <location>
        <begin position="365"/>
        <end position="377"/>
    </location>
</feature>
<dbReference type="Pfam" id="PF01425">
    <property type="entry name" value="Amidase"/>
    <property type="match status" value="1"/>
</dbReference>
<keyword evidence="4" id="KW-1185">Reference proteome</keyword>
<dbReference type="OrthoDB" id="421993at2759"/>
<organism evidence="3 4">
    <name type="scientific">Niveomyces insectorum RCEF 264</name>
    <dbReference type="NCBI Taxonomy" id="1081102"/>
    <lineage>
        <taxon>Eukaryota</taxon>
        <taxon>Fungi</taxon>
        <taxon>Dikarya</taxon>
        <taxon>Ascomycota</taxon>
        <taxon>Pezizomycotina</taxon>
        <taxon>Sordariomycetes</taxon>
        <taxon>Hypocreomycetidae</taxon>
        <taxon>Hypocreales</taxon>
        <taxon>Cordycipitaceae</taxon>
        <taxon>Niveomyces</taxon>
    </lineage>
</organism>
<evidence type="ECO:0000256" key="1">
    <source>
        <dbReference type="SAM" id="MobiDB-lite"/>
    </source>
</evidence>
<evidence type="ECO:0000313" key="3">
    <source>
        <dbReference type="EMBL" id="OAA55306.1"/>
    </source>
</evidence>
<dbReference type="SUPFAM" id="SSF75304">
    <property type="entry name" value="Amidase signature (AS) enzymes"/>
    <property type="match status" value="1"/>
</dbReference>
<accession>A0A167N9X6</accession>
<comment type="caution">
    <text evidence="3">The sequence shown here is derived from an EMBL/GenBank/DDBJ whole genome shotgun (WGS) entry which is preliminary data.</text>
</comment>
<feature type="compositionally biased region" description="Basic and acidic residues" evidence="1">
    <location>
        <begin position="378"/>
        <end position="392"/>
    </location>
</feature>
<dbReference type="Gene3D" id="3.90.1300.10">
    <property type="entry name" value="Amidase signature (AS) domain"/>
    <property type="match status" value="1"/>
</dbReference>
<dbReference type="Proteomes" id="UP000076874">
    <property type="component" value="Unassembled WGS sequence"/>
</dbReference>
<dbReference type="PANTHER" id="PTHR11895">
    <property type="entry name" value="TRANSAMIDASE"/>
    <property type="match status" value="1"/>
</dbReference>
<proteinExistence type="predicted"/>
<evidence type="ECO:0000259" key="2">
    <source>
        <dbReference type="Pfam" id="PF01425"/>
    </source>
</evidence>
<dbReference type="STRING" id="1081102.A0A167N9X6"/>
<name>A0A167N9X6_9HYPO</name>